<dbReference type="Pfam" id="PF06240">
    <property type="entry name" value="COXG"/>
    <property type="match status" value="1"/>
</dbReference>
<evidence type="ECO:0000313" key="2">
    <source>
        <dbReference type="Proteomes" id="UP000188613"/>
    </source>
</evidence>
<dbReference type="PANTHER" id="PTHR38588">
    <property type="entry name" value="BLL0334 PROTEIN"/>
    <property type="match status" value="1"/>
</dbReference>
<dbReference type="RefSeq" id="WP_076765064.1">
    <property type="nucleotide sequence ID" value="NZ_MSFI01000011.1"/>
</dbReference>
<keyword evidence="2" id="KW-1185">Reference proteome</keyword>
<comment type="caution">
    <text evidence="1">The sequence shown here is derived from an EMBL/GenBank/DDBJ whole genome shotgun (WGS) entry which is preliminary data.</text>
</comment>
<evidence type="ECO:0000313" key="1">
    <source>
        <dbReference type="EMBL" id="OMP67271.1"/>
    </source>
</evidence>
<dbReference type="STRING" id="1714355.BTO28_08060"/>
<dbReference type="AlphaFoldDB" id="A0A1V2A8F1"/>
<dbReference type="PANTHER" id="PTHR38588:SF1">
    <property type="entry name" value="BLL0334 PROTEIN"/>
    <property type="match status" value="1"/>
</dbReference>
<gene>
    <name evidence="1" type="ORF">BTO28_08060</name>
</gene>
<name>A0A1V2A8F1_9BACI</name>
<dbReference type="SUPFAM" id="SSF55961">
    <property type="entry name" value="Bet v1-like"/>
    <property type="match status" value="1"/>
</dbReference>
<dbReference type="EMBL" id="MSFI01000011">
    <property type="protein sequence ID" value="OMP67271.1"/>
    <property type="molecule type" value="Genomic_DNA"/>
</dbReference>
<accession>A0A1V2A8F1</accession>
<protein>
    <recommendedName>
        <fullName evidence="3">Carbon monoxide dehydrogenase</fullName>
    </recommendedName>
</protein>
<proteinExistence type="predicted"/>
<dbReference type="OrthoDB" id="9787428at2"/>
<dbReference type="InterPro" id="IPR023393">
    <property type="entry name" value="START-like_dom_sf"/>
</dbReference>
<reference evidence="1 2" key="1">
    <citation type="submission" date="2016-12" db="EMBL/GenBank/DDBJ databases">
        <title>Domibacillus sp. SAB 38T whole genome sequencing.</title>
        <authorList>
            <person name="Verma A."/>
            <person name="Ojha A.K."/>
            <person name="Krishnamurthi S."/>
        </authorList>
    </citation>
    <scope>NUCLEOTIDE SEQUENCE [LARGE SCALE GENOMIC DNA]</scope>
    <source>
        <strain evidence="1 2">SAB 38</strain>
    </source>
</reference>
<sequence length="147" mass="16046">MKLNGAAKFNVDVNKIWDSLHDEEILQKVIPGCQQLTLNENGEYDVILKLGVAAVKGEYIGKVRLEDIDKPNYYILHVEGSGNPGHVAAKMDCHLSQIDSGCSLKWQCDAVVGGTIASVGNRVLSGVAKFLADKFFKDIQKTIKTSV</sequence>
<dbReference type="Proteomes" id="UP000188613">
    <property type="component" value="Unassembled WGS sequence"/>
</dbReference>
<dbReference type="CDD" id="cd05018">
    <property type="entry name" value="CoxG"/>
    <property type="match status" value="1"/>
</dbReference>
<evidence type="ECO:0008006" key="3">
    <source>
        <dbReference type="Google" id="ProtNLM"/>
    </source>
</evidence>
<dbReference type="Gene3D" id="3.30.530.20">
    <property type="match status" value="1"/>
</dbReference>
<dbReference type="InterPro" id="IPR010419">
    <property type="entry name" value="CO_DH_gsu"/>
</dbReference>
<organism evidence="1 2">
    <name type="scientific">Domibacillus epiphyticus</name>
    <dbReference type="NCBI Taxonomy" id="1714355"/>
    <lineage>
        <taxon>Bacteria</taxon>
        <taxon>Bacillati</taxon>
        <taxon>Bacillota</taxon>
        <taxon>Bacilli</taxon>
        <taxon>Bacillales</taxon>
        <taxon>Bacillaceae</taxon>
        <taxon>Domibacillus</taxon>
    </lineage>
</organism>